<reference evidence="2 3" key="1">
    <citation type="submission" date="2014-12" db="EMBL/GenBank/DDBJ databases">
        <title>Denitrispirillum autotrophicum gen. nov., sp. nov., Denitrifying, Facultatively Autotrophic Bacteria Isolated from Rice Paddy Soil.</title>
        <authorList>
            <person name="Ishii S."/>
            <person name="Ashida N."/>
            <person name="Ohno H."/>
            <person name="Otsuka S."/>
            <person name="Yokota A."/>
            <person name="Senoo K."/>
        </authorList>
    </citation>
    <scope>NUCLEOTIDE SEQUENCE [LARGE SCALE GENOMIC DNA]</scope>
    <source>
        <strain evidence="2 3">TSA66</strain>
    </source>
</reference>
<comment type="caution">
    <text evidence="2">The sequence shown here is derived from an EMBL/GenBank/DDBJ whole genome shotgun (WGS) entry which is preliminary data.</text>
</comment>
<organism evidence="2 3">
    <name type="scientific">Noviherbaspirillum autotrophicum</name>
    <dbReference type="NCBI Taxonomy" id="709839"/>
    <lineage>
        <taxon>Bacteria</taxon>
        <taxon>Pseudomonadati</taxon>
        <taxon>Pseudomonadota</taxon>
        <taxon>Betaproteobacteria</taxon>
        <taxon>Burkholderiales</taxon>
        <taxon>Oxalobacteraceae</taxon>
        <taxon>Noviherbaspirillum</taxon>
    </lineage>
</organism>
<accession>A0A0C2BQW5</accession>
<dbReference type="EMBL" id="JWJG01000028">
    <property type="protein sequence ID" value="KIF80431.1"/>
    <property type="molecule type" value="Genomic_DNA"/>
</dbReference>
<gene>
    <name evidence="2" type="ORF">TSA66_05730</name>
</gene>
<evidence type="ECO:0000313" key="3">
    <source>
        <dbReference type="Proteomes" id="UP000031572"/>
    </source>
</evidence>
<feature type="region of interest" description="Disordered" evidence="1">
    <location>
        <begin position="48"/>
        <end position="68"/>
    </location>
</feature>
<sequence length="68" mass="7392">MKITCEMLQAGTRKAVEHGVLPRRSYMEDLATNAEIMQEILTAALEAHPEQSKGSKLSGHAEAVLNAD</sequence>
<name>A0A0C2BQW5_9BURK</name>
<evidence type="ECO:0000313" key="2">
    <source>
        <dbReference type="EMBL" id="KIF80431.1"/>
    </source>
</evidence>
<proteinExistence type="predicted"/>
<evidence type="ECO:0000256" key="1">
    <source>
        <dbReference type="SAM" id="MobiDB-lite"/>
    </source>
</evidence>
<keyword evidence="3" id="KW-1185">Reference proteome</keyword>
<dbReference type="Proteomes" id="UP000031572">
    <property type="component" value="Unassembled WGS sequence"/>
</dbReference>
<protein>
    <submittedName>
        <fullName evidence="2">Uncharacterized protein</fullName>
    </submittedName>
</protein>
<dbReference type="AlphaFoldDB" id="A0A0C2BQW5"/>